<organism evidence="9 10">
    <name type="scientific">Gilvimarinus xylanilyticus</name>
    <dbReference type="NCBI Taxonomy" id="2944139"/>
    <lineage>
        <taxon>Bacteria</taxon>
        <taxon>Pseudomonadati</taxon>
        <taxon>Pseudomonadota</taxon>
        <taxon>Gammaproteobacteria</taxon>
        <taxon>Cellvibrionales</taxon>
        <taxon>Cellvibrionaceae</taxon>
        <taxon>Gilvimarinus</taxon>
    </lineage>
</organism>
<dbReference type="Pfam" id="PF00015">
    <property type="entry name" value="MCPsignal"/>
    <property type="match status" value="1"/>
</dbReference>
<keyword evidence="10" id="KW-1185">Reference proteome</keyword>
<reference evidence="9" key="2">
    <citation type="submission" date="2023-01" db="EMBL/GenBank/DDBJ databases">
        <title>Gilvimarinus xylanilyticus HB14 isolated from Caulerpa lentillifera aquaculture base in Hainan, China.</title>
        <authorList>
            <person name="Zhang Y.-J."/>
        </authorList>
    </citation>
    <scope>NUCLEOTIDE SEQUENCE</scope>
    <source>
        <strain evidence="9">HB14</strain>
    </source>
</reference>
<feature type="compositionally biased region" description="Low complexity" evidence="5">
    <location>
        <begin position="508"/>
        <end position="521"/>
    </location>
</feature>
<dbReference type="PANTHER" id="PTHR32089:SF112">
    <property type="entry name" value="LYSOZYME-LIKE PROTEIN-RELATED"/>
    <property type="match status" value="1"/>
</dbReference>
<gene>
    <name evidence="9" type="ORF">M6D89_11145</name>
</gene>
<name>A0A9X2HY50_9GAMM</name>
<dbReference type="RefSeq" id="WP_253968150.1">
    <property type="nucleotide sequence ID" value="NZ_JAMFTH010000003.1"/>
</dbReference>
<dbReference type="GO" id="GO:0006935">
    <property type="term" value="P:chemotaxis"/>
    <property type="evidence" value="ECO:0007669"/>
    <property type="project" value="UniProtKB-ARBA"/>
</dbReference>
<feature type="domain" description="Methyl-accepting transducer" evidence="7">
    <location>
        <begin position="504"/>
        <end position="740"/>
    </location>
</feature>
<reference evidence="9" key="1">
    <citation type="submission" date="2022-05" db="EMBL/GenBank/DDBJ databases">
        <authorList>
            <person name="Sun H.-N."/>
        </authorList>
    </citation>
    <scope>NUCLEOTIDE SEQUENCE</scope>
    <source>
        <strain evidence="9">HB14</strain>
    </source>
</reference>
<feature type="compositionally biased region" description="Basic and acidic residues" evidence="5">
    <location>
        <begin position="522"/>
        <end position="538"/>
    </location>
</feature>
<keyword evidence="6" id="KW-0812">Transmembrane</keyword>
<dbReference type="Proteomes" id="UP001139319">
    <property type="component" value="Unassembled WGS sequence"/>
</dbReference>
<dbReference type="Pfam" id="PF00672">
    <property type="entry name" value="HAMP"/>
    <property type="match status" value="1"/>
</dbReference>
<evidence type="ECO:0000256" key="3">
    <source>
        <dbReference type="ARBA" id="ARBA00029447"/>
    </source>
</evidence>
<dbReference type="PROSITE" id="PS50111">
    <property type="entry name" value="CHEMOTAXIS_TRANSDUC_2"/>
    <property type="match status" value="1"/>
</dbReference>
<dbReference type="AlphaFoldDB" id="A0A9X2HY50"/>
<protein>
    <submittedName>
        <fullName evidence="9">Methyl-accepting chemotaxis protein</fullName>
    </submittedName>
</protein>
<evidence type="ECO:0000259" key="7">
    <source>
        <dbReference type="PROSITE" id="PS50111"/>
    </source>
</evidence>
<keyword evidence="6" id="KW-1133">Transmembrane helix</keyword>
<dbReference type="PROSITE" id="PS50885">
    <property type="entry name" value="HAMP"/>
    <property type="match status" value="1"/>
</dbReference>
<feature type="region of interest" description="Disordered" evidence="5">
    <location>
        <begin position="557"/>
        <end position="576"/>
    </location>
</feature>
<keyword evidence="2 4" id="KW-0807">Transducer</keyword>
<dbReference type="PANTHER" id="PTHR32089">
    <property type="entry name" value="METHYL-ACCEPTING CHEMOTAXIS PROTEIN MCPB"/>
    <property type="match status" value="1"/>
</dbReference>
<dbReference type="SUPFAM" id="SSF58104">
    <property type="entry name" value="Methyl-accepting chemotaxis protein (MCP) signaling domain"/>
    <property type="match status" value="1"/>
</dbReference>
<comment type="caution">
    <text evidence="9">The sequence shown here is derived from an EMBL/GenBank/DDBJ whole genome shotgun (WGS) entry which is preliminary data.</text>
</comment>
<feature type="region of interest" description="Disordered" evidence="5">
    <location>
        <begin position="506"/>
        <end position="538"/>
    </location>
</feature>
<evidence type="ECO:0000256" key="2">
    <source>
        <dbReference type="ARBA" id="ARBA00023224"/>
    </source>
</evidence>
<proteinExistence type="inferred from homology"/>
<accession>A0A9X2HY50</accession>
<dbReference type="InterPro" id="IPR004089">
    <property type="entry name" value="MCPsignal_dom"/>
</dbReference>
<evidence type="ECO:0000256" key="6">
    <source>
        <dbReference type="SAM" id="Phobius"/>
    </source>
</evidence>
<evidence type="ECO:0000259" key="8">
    <source>
        <dbReference type="PROSITE" id="PS50885"/>
    </source>
</evidence>
<dbReference type="EMBL" id="JAMFTH010000003">
    <property type="protein sequence ID" value="MCP8899854.1"/>
    <property type="molecule type" value="Genomic_DNA"/>
</dbReference>
<comment type="subcellular location">
    <subcellularLocation>
        <location evidence="1">Membrane</location>
    </subcellularLocation>
</comment>
<dbReference type="SMART" id="SM00283">
    <property type="entry name" value="MA"/>
    <property type="match status" value="1"/>
</dbReference>
<sequence>MKISTRTMLGAISLTVFTVLASAGSIGILTLKDSGKAIEANLEKQFHAIAVGRQTAIDNSFAQYQDLLSSLARGRMTQEALYGLIRPFGSYRYEVGIMDKNALSDELQAWYQNQFAPHYREQSGGIDAPVEQWLGSMSIEAKLIQHFYLQTNPGWPNQLAHMSDRSDATIYGQQHRKYHASFRDLVQRFELGDLMLVDHNSQKVIYSVNKGPQLGTSLIQGPFKNTSLASLVKQLRQAPDQFAISDFTRSPFSFNRLSGFMGVAVYHDAHSPERPVGYLIAEVPASLLDQLVSNQGRWQEMGLGQSGDVYLADNRGRVLTALRAQQQNPTELIEQLNRAGLTQQASALRRHTDGGGWLTIDTPPVRAASRGEAGVDSTQDYLGRTMYTAWQPVRLGGQSYALIVQQSPDEVFAALSELRGRVIGSIALAAAVLILLAAMAAFCFSRYLARPMTRLAATIETAAKSRDLRASFDTSRSDEVGDISRSLNSLFSALSTTLHTVQHAMHDSASTATENAATSASCRRDAQTQRREMGEVDRELDQVGQALQQMHSELYASAEKTRDTSQEARSGKHQMRDVVEQVNRLQTQIAHSGESMQALTDAADAIVAVVDTIKGVAEQTNLLALNAAIEAARAGEHGRGFAVVADEVRRLSASTHDATGEIQQLIDRLRTTVDSTAQGLAGERESAARCVELASATEQSLSLIQRSVADIEAVMARIADQSEGECQRADHSRNALTTLLQTVDHTDASIAQMAHSAERQKEIAQTSLESLNVIRLAEK</sequence>
<evidence type="ECO:0000313" key="10">
    <source>
        <dbReference type="Proteomes" id="UP001139319"/>
    </source>
</evidence>
<keyword evidence="6" id="KW-0472">Membrane</keyword>
<comment type="similarity">
    <text evidence="3">Belongs to the methyl-accepting chemotaxis (MCP) protein family.</text>
</comment>
<dbReference type="InterPro" id="IPR003660">
    <property type="entry name" value="HAMP_dom"/>
</dbReference>
<feature type="transmembrane region" description="Helical" evidence="6">
    <location>
        <begin position="422"/>
        <end position="444"/>
    </location>
</feature>
<dbReference type="SMART" id="SM00304">
    <property type="entry name" value="HAMP"/>
    <property type="match status" value="1"/>
</dbReference>
<dbReference type="GO" id="GO:0016020">
    <property type="term" value="C:membrane"/>
    <property type="evidence" value="ECO:0007669"/>
    <property type="project" value="UniProtKB-SubCell"/>
</dbReference>
<evidence type="ECO:0000256" key="4">
    <source>
        <dbReference type="PROSITE-ProRule" id="PRU00284"/>
    </source>
</evidence>
<evidence type="ECO:0000256" key="1">
    <source>
        <dbReference type="ARBA" id="ARBA00004370"/>
    </source>
</evidence>
<dbReference type="Gene3D" id="3.30.450.20">
    <property type="entry name" value="PAS domain"/>
    <property type="match status" value="1"/>
</dbReference>
<evidence type="ECO:0000256" key="5">
    <source>
        <dbReference type="SAM" id="MobiDB-lite"/>
    </source>
</evidence>
<dbReference type="GO" id="GO:0007165">
    <property type="term" value="P:signal transduction"/>
    <property type="evidence" value="ECO:0007669"/>
    <property type="project" value="UniProtKB-KW"/>
</dbReference>
<feature type="compositionally biased region" description="Basic and acidic residues" evidence="5">
    <location>
        <begin position="559"/>
        <end position="576"/>
    </location>
</feature>
<evidence type="ECO:0000313" key="9">
    <source>
        <dbReference type="EMBL" id="MCP8899854.1"/>
    </source>
</evidence>
<dbReference type="Gene3D" id="1.10.287.950">
    <property type="entry name" value="Methyl-accepting chemotaxis protein"/>
    <property type="match status" value="1"/>
</dbReference>
<feature type="domain" description="HAMP" evidence="8">
    <location>
        <begin position="446"/>
        <end position="499"/>
    </location>
</feature>